<feature type="domain" description="Methyl-accepting transducer" evidence="13">
    <location>
        <begin position="654"/>
        <end position="890"/>
    </location>
</feature>
<dbReference type="InterPro" id="IPR003018">
    <property type="entry name" value="GAF"/>
</dbReference>
<dbReference type="PROSITE" id="PS50111">
    <property type="entry name" value="CHEMOTAXIS_TRANSDUC_2"/>
    <property type="match status" value="1"/>
</dbReference>
<dbReference type="EMBL" id="JADWDC010000011">
    <property type="protein sequence ID" value="MCC0176652.1"/>
    <property type="molecule type" value="Genomic_DNA"/>
</dbReference>
<dbReference type="GO" id="GO:0004888">
    <property type="term" value="F:transmembrane signaling receptor activity"/>
    <property type="evidence" value="ECO:0007669"/>
    <property type="project" value="InterPro"/>
</dbReference>
<dbReference type="SUPFAM" id="SSF158472">
    <property type="entry name" value="HAMP domain-like"/>
    <property type="match status" value="1"/>
</dbReference>
<evidence type="ECO:0000256" key="2">
    <source>
        <dbReference type="ARBA" id="ARBA00022475"/>
    </source>
</evidence>
<evidence type="ECO:0000313" key="15">
    <source>
        <dbReference type="EMBL" id="MCC0176652.1"/>
    </source>
</evidence>
<dbReference type="SUPFAM" id="SSF55781">
    <property type="entry name" value="GAF domain-like"/>
    <property type="match status" value="1"/>
</dbReference>
<dbReference type="Gene3D" id="3.30.450.40">
    <property type="match status" value="1"/>
</dbReference>
<dbReference type="Pfam" id="PF00672">
    <property type="entry name" value="HAMP"/>
    <property type="match status" value="2"/>
</dbReference>
<keyword evidence="10" id="KW-0175">Coiled coil</keyword>
<dbReference type="InterPro" id="IPR016132">
    <property type="entry name" value="Phyto_chromo_attachment"/>
</dbReference>
<dbReference type="Pfam" id="PF01590">
    <property type="entry name" value="GAF"/>
    <property type="match status" value="1"/>
</dbReference>
<dbReference type="SMART" id="SM00065">
    <property type="entry name" value="GAF"/>
    <property type="match status" value="1"/>
</dbReference>
<evidence type="ECO:0000256" key="3">
    <source>
        <dbReference type="ARBA" id="ARBA00022500"/>
    </source>
</evidence>
<protein>
    <submittedName>
        <fullName evidence="15">HAMP domain-containing protein</fullName>
    </submittedName>
</protein>
<dbReference type="CDD" id="cd18773">
    <property type="entry name" value="PDC1_HK_sensor"/>
    <property type="match status" value="1"/>
</dbReference>
<dbReference type="Proteomes" id="UP000729733">
    <property type="component" value="Unassembled WGS sequence"/>
</dbReference>
<evidence type="ECO:0000256" key="8">
    <source>
        <dbReference type="ARBA" id="ARBA00029447"/>
    </source>
</evidence>
<dbReference type="InterPro" id="IPR004089">
    <property type="entry name" value="MCPsignal_dom"/>
</dbReference>
<feature type="coiled-coil region" evidence="10">
    <location>
        <begin position="634"/>
        <end position="661"/>
    </location>
</feature>
<dbReference type="CDD" id="cd06225">
    <property type="entry name" value="HAMP"/>
    <property type="match status" value="2"/>
</dbReference>
<comment type="similarity">
    <text evidence="8">Belongs to the methyl-accepting chemotaxis (MCP) protein family.</text>
</comment>
<evidence type="ECO:0000256" key="5">
    <source>
        <dbReference type="ARBA" id="ARBA00022989"/>
    </source>
</evidence>
<dbReference type="PROSITE" id="PS50885">
    <property type="entry name" value="HAMP"/>
    <property type="match status" value="2"/>
</dbReference>
<evidence type="ECO:0000256" key="4">
    <source>
        <dbReference type="ARBA" id="ARBA00022692"/>
    </source>
</evidence>
<dbReference type="Gene3D" id="3.30.450.20">
    <property type="entry name" value="PAS domain"/>
    <property type="match status" value="1"/>
</dbReference>
<accession>A0A964FF53</accession>
<dbReference type="InterPro" id="IPR029151">
    <property type="entry name" value="Sensor-like_sf"/>
</dbReference>
<dbReference type="SUPFAM" id="SSF58104">
    <property type="entry name" value="Methyl-accepting chemotaxis protein (MCP) signaling domain"/>
    <property type="match status" value="1"/>
</dbReference>
<dbReference type="PANTHER" id="PTHR32089:SF114">
    <property type="entry name" value="METHYL-ACCEPTING CHEMOTAXIS PROTEIN MCPB"/>
    <property type="match status" value="1"/>
</dbReference>
<dbReference type="Pfam" id="PF02743">
    <property type="entry name" value="dCache_1"/>
    <property type="match status" value="1"/>
</dbReference>
<evidence type="ECO:0000256" key="9">
    <source>
        <dbReference type="PROSITE-ProRule" id="PRU00284"/>
    </source>
</evidence>
<sequence>MINSSPDGYLELPLDQTLSDTGKLMTASWWERKSIRFKTTVLAIAIGTIPTLAVGSTVYYVGAKSIKQETTNLRKTLVADLQNQVNIFMSDRFGDIKVMANLDIFTDPQLSKIATTQQKSAALQKFQNARGIYNNIAVFDAQGDLIAQTEGKTLSNHLNRGYIQDALKANGAVISQPVISTSSGIYSIYTASPIKDSISGKTIGFVRARMPVAVLKDLLKEYTAGGNQYYLLSDRGEIFLGSAGEYVIKTRSDNSTVDNKSFDYEAIKAVEVFSGTESLLGSGKVSAGQAVNTTTKKEQFLTYAPPKSFPELPDLNWQAIVAADNSLVFAPQTKLRQVFILGIGVIALGVGTIAYALANRLLRPILLAANAVKEIGGGNLNTRLEIRGADEISQLSANINGMATQLSNLVETQALLAQQSEAIKNATIQFANVSNKSEILSIAVEEVHKSLPANRIVYYQFANNRSGMVVAESASKGSSSLQNTEILNPDLVAAYLTRHQQGKTQVEVVKDIQQANIAPSYRKQIQSLGIKASLIAPVIMEDELDGLLMVHQASKRNWLEEEVEFVSQIANQIAFGITRLKLTEQQKQGEIREKAAKEVIQSRALDLLKEVYEVSEGDLTVRAKVTEDEIGTIADSYNATIESLQKLVNQTKAAALEVKNNTSANDVAIQALVEKTLTQAEAISKTLEQVNAMEESIAQVAQSASEADEFVKQANLTIRTGDRAMNHSVAEINAVQNTVTETAIKVQQLGESSQEISQAVNLVGRFAAQTHLLALKASIEAARAGEQGKGFAVIANEVRSLATQSAEATAEIETLVTKIQLETNELAEAMNKGTEQIAAGSELVQQTRQSLTQISEASDEISKLVGSITQATKQQSETSTRVSQTMVSVAEIAENNSQAATQVSISIKELSSVAEKLQSGIGKFKT</sequence>
<dbReference type="GO" id="GO:0006935">
    <property type="term" value="P:chemotaxis"/>
    <property type="evidence" value="ECO:0007669"/>
    <property type="project" value="UniProtKB-KW"/>
</dbReference>
<feature type="transmembrane region" description="Helical" evidence="11">
    <location>
        <begin position="41"/>
        <end position="62"/>
    </location>
</feature>
<dbReference type="SUPFAM" id="SSF103190">
    <property type="entry name" value="Sensory domain-like"/>
    <property type="match status" value="1"/>
</dbReference>
<keyword evidence="4 11" id="KW-0812">Transmembrane</keyword>
<keyword evidence="6 11" id="KW-0472">Membrane</keyword>
<keyword evidence="5 11" id="KW-1133">Transmembrane helix</keyword>
<dbReference type="InterPro" id="IPR033479">
    <property type="entry name" value="dCache_1"/>
</dbReference>
<evidence type="ECO:0000256" key="7">
    <source>
        <dbReference type="ARBA" id="ARBA00023224"/>
    </source>
</evidence>
<dbReference type="PROSITE" id="PS50046">
    <property type="entry name" value="PHYTOCHROME_2"/>
    <property type="match status" value="1"/>
</dbReference>
<dbReference type="CDD" id="cd11386">
    <property type="entry name" value="MCP_signal"/>
    <property type="match status" value="1"/>
</dbReference>
<dbReference type="SMART" id="SM00304">
    <property type="entry name" value="HAMP"/>
    <property type="match status" value="2"/>
</dbReference>
<dbReference type="SMART" id="SM00283">
    <property type="entry name" value="MA"/>
    <property type="match status" value="1"/>
</dbReference>
<reference evidence="15" key="1">
    <citation type="journal article" date="2021" name="Antonie Van Leeuwenhoek">
        <title>Draft genome and description of Waterburya agarophytonicola gen. nov. sp. nov. (Pleurocapsales, Cyanobacteria): a seaweed symbiont.</title>
        <authorList>
            <person name="Bonthond G."/>
            <person name="Shalygin S."/>
            <person name="Bayer T."/>
            <person name="Weinberger F."/>
        </authorList>
    </citation>
    <scope>NUCLEOTIDE SEQUENCE</scope>
    <source>
        <strain evidence="15">KI4</strain>
    </source>
</reference>
<dbReference type="InterPro" id="IPR003660">
    <property type="entry name" value="HAMP_dom"/>
</dbReference>
<keyword evidence="3" id="KW-0145">Chemotaxis</keyword>
<keyword evidence="16" id="KW-1185">Reference proteome</keyword>
<feature type="domain" description="Phytochrome chromophore attachment site" evidence="12">
    <location>
        <begin position="435"/>
        <end position="572"/>
    </location>
</feature>
<evidence type="ECO:0000256" key="1">
    <source>
        <dbReference type="ARBA" id="ARBA00004651"/>
    </source>
</evidence>
<evidence type="ECO:0000256" key="6">
    <source>
        <dbReference type="ARBA" id="ARBA00023136"/>
    </source>
</evidence>
<feature type="domain" description="HAMP" evidence="14">
    <location>
        <begin position="359"/>
        <end position="411"/>
    </location>
</feature>
<comment type="subcellular location">
    <subcellularLocation>
        <location evidence="1">Cell membrane</location>
        <topology evidence="1">Multi-pass membrane protein</topology>
    </subcellularLocation>
</comment>
<evidence type="ECO:0000259" key="14">
    <source>
        <dbReference type="PROSITE" id="PS50885"/>
    </source>
</evidence>
<dbReference type="Gene3D" id="1.10.287.950">
    <property type="entry name" value="Methyl-accepting chemotaxis protein"/>
    <property type="match status" value="1"/>
</dbReference>
<evidence type="ECO:0000259" key="12">
    <source>
        <dbReference type="PROSITE" id="PS50046"/>
    </source>
</evidence>
<evidence type="ECO:0000256" key="10">
    <source>
        <dbReference type="SAM" id="Coils"/>
    </source>
</evidence>
<feature type="transmembrane region" description="Helical" evidence="11">
    <location>
        <begin position="338"/>
        <end position="358"/>
    </location>
</feature>
<proteinExistence type="inferred from homology"/>
<gene>
    <name evidence="15" type="ORF">I4641_06625</name>
</gene>
<dbReference type="PANTHER" id="PTHR32089">
    <property type="entry name" value="METHYL-ACCEPTING CHEMOTAXIS PROTEIN MCPB"/>
    <property type="match status" value="1"/>
</dbReference>
<keyword evidence="7 9" id="KW-0807">Transducer</keyword>
<dbReference type="InterPro" id="IPR004090">
    <property type="entry name" value="Chemotax_Me-accpt_rcpt"/>
</dbReference>
<evidence type="ECO:0000313" key="16">
    <source>
        <dbReference type="Proteomes" id="UP000729733"/>
    </source>
</evidence>
<dbReference type="PRINTS" id="PR00260">
    <property type="entry name" value="CHEMTRNSDUCR"/>
</dbReference>
<name>A0A964FF53_9CYAN</name>
<dbReference type="RefSeq" id="WP_229639689.1">
    <property type="nucleotide sequence ID" value="NZ_JADWDC010000011.1"/>
</dbReference>
<evidence type="ECO:0000259" key="13">
    <source>
        <dbReference type="PROSITE" id="PS50111"/>
    </source>
</evidence>
<dbReference type="Gene3D" id="6.10.340.10">
    <property type="match status" value="1"/>
</dbReference>
<dbReference type="GO" id="GO:0007165">
    <property type="term" value="P:signal transduction"/>
    <property type="evidence" value="ECO:0007669"/>
    <property type="project" value="UniProtKB-KW"/>
</dbReference>
<dbReference type="Pfam" id="PF00015">
    <property type="entry name" value="MCPsignal"/>
    <property type="match status" value="1"/>
</dbReference>
<comment type="caution">
    <text evidence="15">The sequence shown here is derived from an EMBL/GenBank/DDBJ whole genome shotgun (WGS) entry which is preliminary data.</text>
</comment>
<dbReference type="InterPro" id="IPR029016">
    <property type="entry name" value="GAF-like_dom_sf"/>
</dbReference>
<organism evidence="15 16">
    <name type="scientific">Waterburya agarophytonicola KI4</name>
    <dbReference type="NCBI Taxonomy" id="2874699"/>
    <lineage>
        <taxon>Bacteria</taxon>
        <taxon>Bacillati</taxon>
        <taxon>Cyanobacteriota</taxon>
        <taxon>Cyanophyceae</taxon>
        <taxon>Pleurocapsales</taxon>
        <taxon>Hyellaceae</taxon>
        <taxon>Waterburya</taxon>
        <taxon>Waterburya agarophytonicola</taxon>
    </lineage>
</organism>
<dbReference type="AlphaFoldDB" id="A0A964FF53"/>
<keyword evidence="2" id="KW-1003">Cell membrane</keyword>
<dbReference type="GO" id="GO:0005886">
    <property type="term" value="C:plasma membrane"/>
    <property type="evidence" value="ECO:0007669"/>
    <property type="project" value="UniProtKB-SubCell"/>
</dbReference>
<evidence type="ECO:0000256" key="11">
    <source>
        <dbReference type="SAM" id="Phobius"/>
    </source>
</evidence>
<feature type="domain" description="HAMP" evidence="14">
    <location>
        <begin position="598"/>
        <end position="649"/>
    </location>
</feature>